<dbReference type="Proteomes" id="UP000663629">
    <property type="component" value="Plasmid p2"/>
</dbReference>
<dbReference type="PANTHER" id="PTHR37946">
    <property type="entry name" value="SLL1969 PROTEIN"/>
    <property type="match status" value="1"/>
</dbReference>
<organism evidence="3 4">
    <name type="scientific">Paracoccus methylovorus</name>
    <dbReference type="NCBI Taxonomy" id="2812658"/>
    <lineage>
        <taxon>Bacteria</taxon>
        <taxon>Pseudomonadati</taxon>
        <taxon>Pseudomonadota</taxon>
        <taxon>Alphaproteobacteria</taxon>
        <taxon>Rhodobacterales</taxon>
        <taxon>Paracoccaceae</taxon>
        <taxon>Paracoccus</taxon>
    </lineage>
</organism>
<reference evidence="3 4" key="1">
    <citation type="submission" date="2021-02" db="EMBL/GenBank/DDBJ databases">
        <title>Paracoccus methylovroum sp.nov., a new methanol and methylamine utilizing methylotrophic denitrifer.</title>
        <authorList>
            <person name="Timsy T."/>
            <person name="Behrendt U."/>
            <person name="Ulrich A."/>
            <person name="Spanner T."/>
            <person name="Foesel B.U."/>
            <person name="Horn M.A."/>
            <person name="Kolb S."/>
        </authorList>
    </citation>
    <scope>NUCLEOTIDE SEQUENCE [LARGE SCALE GENOMIC DNA]</scope>
    <source>
        <strain evidence="3 4">H4-D09</strain>
        <plasmid evidence="3 4">p2</plasmid>
    </source>
</reference>
<feature type="signal peptide" evidence="1">
    <location>
        <begin position="1"/>
        <end position="20"/>
    </location>
</feature>
<accession>A0ABX7JPN9</accession>
<sequence length="251" mass="27191">MRRLFLTPLLVALLAQPSGAEDADDGPAADQCVVLMHGLGRTEISFVIVEQAFAALGYQVVNLHYPSTEATVQELLGYVDGAVEECGDKRVNFVTHSMGGILARAWLNDNRPENMGRVVMLAPPNQGSEIVDALGDLALYRFFTGPAGLQLGTGPDGLPYQLGPVDFELGVIAGSRSFNPLLSSLIEGDNDGKVSIASTMVQGMTDHIVLPVTHTWLMNSPLVIGQTVEFLEHGRFDPELTMRDILRRFTQ</sequence>
<dbReference type="Pfam" id="PF12697">
    <property type="entry name" value="Abhydrolase_6"/>
    <property type="match status" value="1"/>
</dbReference>
<evidence type="ECO:0000259" key="2">
    <source>
        <dbReference type="Pfam" id="PF12697"/>
    </source>
</evidence>
<dbReference type="RefSeq" id="WP_205297136.1">
    <property type="nucleotide sequence ID" value="NZ_CP070372.1"/>
</dbReference>
<feature type="domain" description="AB hydrolase-1" evidence="2">
    <location>
        <begin position="33"/>
        <end position="143"/>
    </location>
</feature>
<evidence type="ECO:0000313" key="4">
    <source>
        <dbReference type="Proteomes" id="UP000663629"/>
    </source>
</evidence>
<keyword evidence="1" id="KW-0732">Signal</keyword>
<dbReference type="PANTHER" id="PTHR37946:SF1">
    <property type="entry name" value="SLL1969 PROTEIN"/>
    <property type="match status" value="1"/>
</dbReference>
<dbReference type="Gene3D" id="3.40.50.1820">
    <property type="entry name" value="alpha/beta hydrolase"/>
    <property type="match status" value="1"/>
</dbReference>
<gene>
    <name evidence="3" type="ORF">JWJ88_21035</name>
</gene>
<name>A0ABX7JPN9_9RHOB</name>
<dbReference type="InterPro" id="IPR029058">
    <property type="entry name" value="AB_hydrolase_fold"/>
</dbReference>
<evidence type="ECO:0000256" key="1">
    <source>
        <dbReference type="SAM" id="SignalP"/>
    </source>
</evidence>
<dbReference type="EMBL" id="CP070372">
    <property type="protein sequence ID" value="QRZ16252.1"/>
    <property type="molecule type" value="Genomic_DNA"/>
</dbReference>
<dbReference type="InterPro" id="IPR000073">
    <property type="entry name" value="AB_hydrolase_1"/>
</dbReference>
<feature type="chain" id="PRO_5046208736" evidence="1">
    <location>
        <begin position="21"/>
        <end position="251"/>
    </location>
</feature>
<keyword evidence="3" id="KW-0614">Plasmid</keyword>
<keyword evidence="4" id="KW-1185">Reference proteome</keyword>
<geneLocation type="plasmid" evidence="3 4">
    <name>p2</name>
</geneLocation>
<protein>
    <submittedName>
        <fullName evidence="3">Alpha/beta fold hydrolase</fullName>
    </submittedName>
</protein>
<evidence type="ECO:0000313" key="3">
    <source>
        <dbReference type="EMBL" id="QRZ16252.1"/>
    </source>
</evidence>
<proteinExistence type="predicted"/>
<dbReference type="GO" id="GO:0016787">
    <property type="term" value="F:hydrolase activity"/>
    <property type="evidence" value="ECO:0007669"/>
    <property type="project" value="UniProtKB-KW"/>
</dbReference>
<keyword evidence="3" id="KW-0378">Hydrolase</keyword>
<dbReference type="SUPFAM" id="SSF53474">
    <property type="entry name" value="alpha/beta-Hydrolases"/>
    <property type="match status" value="1"/>
</dbReference>